<comment type="subcellular location">
    <subcellularLocation>
        <location evidence="1">Membrane</location>
        <topology evidence="1">Multi-pass membrane protein</topology>
    </subcellularLocation>
</comment>
<feature type="transmembrane region" description="Helical" evidence="6">
    <location>
        <begin position="278"/>
        <end position="298"/>
    </location>
</feature>
<comment type="caution">
    <text evidence="7">The sequence shown here is derived from an EMBL/GenBank/DDBJ whole genome shotgun (WGS) entry which is preliminary data.</text>
</comment>
<keyword evidence="8" id="KW-1185">Reference proteome</keyword>
<dbReference type="InterPro" id="IPR002523">
    <property type="entry name" value="MgTranspt_CorA/ZnTranspt_ZntB"/>
</dbReference>
<accession>A0A0R2NJG4</accession>
<sequence>MLTTRQISSGYTWVNVIEPTSSELKSLVDDYGATLEILGYAVDRNERARVETDLDKNIFLIIFDALTNNFDNNGQTEPISFLTIGNVIITFTHNSTSYMQEIFENNINHIKENDLITHQIFDAILETLYTLTNMYLDAITQINFQRQSIQNQFKNRLNRTGIDSMLQLETSIIYLLTSAKANTSLLLSMNRMQNLQMDPEQHERLEDVIVESQQAQEMAELCSDIIDRVSSSYSNVLDNNLNHTMKFLTVFSIVLAVPNIVFGFYGQNVPLPFGKASWGWEFTILLSFGLIGIVYLIANWSDFFKK</sequence>
<keyword evidence="3 6" id="KW-0812">Transmembrane</keyword>
<dbReference type="RefSeq" id="WP_057798288.1">
    <property type="nucleotide sequence ID" value="NZ_BJZZ01000005.1"/>
</dbReference>
<name>A0A0R2NJG4_9LACO</name>
<comment type="similarity">
    <text evidence="2">Belongs to the CorA metal ion transporter (MIT) (TC 1.A.35) family.</text>
</comment>
<dbReference type="InterPro" id="IPR047199">
    <property type="entry name" value="CorA-like"/>
</dbReference>
<dbReference type="GO" id="GO:0016020">
    <property type="term" value="C:membrane"/>
    <property type="evidence" value="ECO:0007669"/>
    <property type="project" value="UniProtKB-SubCell"/>
</dbReference>
<evidence type="ECO:0008006" key="9">
    <source>
        <dbReference type="Google" id="ProtNLM"/>
    </source>
</evidence>
<dbReference type="PANTHER" id="PTHR47891:SF1">
    <property type="entry name" value="CORA-MAGNESIUM AND COBALT TRANSPORTER"/>
    <property type="match status" value="1"/>
</dbReference>
<dbReference type="SUPFAM" id="SSF143865">
    <property type="entry name" value="CorA soluble domain-like"/>
    <property type="match status" value="1"/>
</dbReference>
<evidence type="ECO:0000256" key="3">
    <source>
        <dbReference type="ARBA" id="ARBA00022692"/>
    </source>
</evidence>
<evidence type="ECO:0000256" key="2">
    <source>
        <dbReference type="ARBA" id="ARBA00009765"/>
    </source>
</evidence>
<evidence type="ECO:0000256" key="6">
    <source>
        <dbReference type="SAM" id="Phobius"/>
    </source>
</evidence>
<dbReference type="AlphaFoldDB" id="A0A0R2NJG4"/>
<dbReference type="EMBL" id="JQCQ01000005">
    <property type="protein sequence ID" value="KRO25895.1"/>
    <property type="molecule type" value="Genomic_DNA"/>
</dbReference>
<dbReference type="Gene3D" id="1.20.58.340">
    <property type="entry name" value="Magnesium transport protein CorA, transmembrane region"/>
    <property type="match status" value="2"/>
</dbReference>
<gene>
    <name evidence="7" type="ORF">IV88_GL001430</name>
</gene>
<evidence type="ECO:0000256" key="4">
    <source>
        <dbReference type="ARBA" id="ARBA00022989"/>
    </source>
</evidence>
<dbReference type="InterPro" id="IPR045861">
    <property type="entry name" value="CorA_cytoplasmic_dom"/>
</dbReference>
<evidence type="ECO:0000256" key="5">
    <source>
        <dbReference type="ARBA" id="ARBA00023136"/>
    </source>
</evidence>
<evidence type="ECO:0000256" key="1">
    <source>
        <dbReference type="ARBA" id="ARBA00004141"/>
    </source>
</evidence>
<evidence type="ECO:0000313" key="8">
    <source>
        <dbReference type="Proteomes" id="UP000051249"/>
    </source>
</evidence>
<dbReference type="SUPFAM" id="SSF144083">
    <property type="entry name" value="Magnesium transport protein CorA, transmembrane region"/>
    <property type="match status" value="1"/>
</dbReference>
<dbReference type="InterPro" id="IPR045863">
    <property type="entry name" value="CorA_TM1_TM2"/>
</dbReference>
<dbReference type="Proteomes" id="UP000051249">
    <property type="component" value="Unassembled WGS sequence"/>
</dbReference>
<dbReference type="PATRIC" id="fig|480391.4.peg.1454"/>
<proteinExistence type="inferred from homology"/>
<dbReference type="Pfam" id="PF01544">
    <property type="entry name" value="CorA"/>
    <property type="match status" value="1"/>
</dbReference>
<protein>
    <recommendedName>
        <fullName evidence="9">Magnesium transporter CorA family protein</fullName>
    </recommendedName>
</protein>
<dbReference type="Gene3D" id="3.30.460.20">
    <property type="entry name" value="CorA soluble domain-like"/>
    <property type="match status" value="1"/>
</dbReference>
<reference evidence="7 8" key="1">
    <citation type="journal article" date="2015" name="Genome Announc.">
        <title>Expanding the biotechnology potential of lactobacilli through comparative genomics of 213 strains and associated genera.</title>
        <authorList>
            <person name="Sun Z."/>
            <person name="Harris H.M."/>
            <person name="McCann A."/>
            <person name="Guo C."/>
            <person name="Argimon S."/>
            <person name="Zhang W."/>
            <person name="Yang X."/>
            <person name="Jeffery I.B."/>
            <person name="Cooney J.C."/>
            <person name="Kagawa T.F."/>
            <person name="Liu W."/>
            <person name="Song Y."/>
            <person name="Salvetti E."/>
            <person name="Wrobel A."/>
            <person name="Rasinkangas P."/>
            <person name="Parkhill J."/>
            <person name="Rea M.C."/>
            <person name="O'Sullivan O."/>
            <person name="Ritari J."/>
            <person name="Douillard F.P."/>
            <person name="Paul Ross R."/>
            <person name="Yang R."/>
            <person name="Briner A.E."/>
            <person name="Felis G.E."/>
            <person name="de Vos W.M."/>
            <person name="Barrangou R."/>
            <person name="Klaenhammer T.R."/>
            <person name="Caufield P.W."/>
            <person name="Cui Y."/>
            <person name="Zhang H."/>
            <person name="O'Toole P.W."/>
        </authorList>
    </citation>
    <scope>NUCLEOTIDE SEQUENCE [LARGE SCALE GENOMIC DNA]</scope>
    <source>
        <strain evidence="7 8">DSM 23026</strain>
    </source>
</reference>
<organism evidence="7 8">
    <name type="scientific">Pediococcus argentinicus</name>
    <dbReference type="NCBI Taxonomy" id="480391"/>
    <lineage>
        <taxon>Bacteria</taxon>
        <taxon>Bacillati</taxon>
        <taxon>Bacillota</taxon>
        <taxon>Bacilli</taxon>
        <taxon>Lactobacillales</taxon>
        <taxon>Lactobacillaceae</taxon>
        <taxon>Pediococcus</taxon>
    </lineage>
</organism>
<dbReference type="OrthoDB" id="9803416at2"/>
<keyword evidence="4 6" id="KW-1133">Transmembrane helix</keyword>
<evidence type="ECO:0000313" key="7">
    <source>
        <dbReference type="EMBL" id="KRO25895.1"/>
    </source>
</evidence>
<keyword evidence="5 6" id="KW-0472">Membrane</keyword>
<feature type="transmembrane region" description="Helical" evidence="6">
    <location>
        <begin position="247"/>
        <end position="266"/>
    </location>
</feature>
<dbReference type="CDD" id="cd12827">
    <property type="entry name" value="EcCorA_ZntB-like_u2"/>
    <property type="match status" value="1"/>
</dbReference>
<dbReference type="PANTHER" id="PTHR47891">
    <property type="entry name" value="TRANSPORTER-RELATED"/>
    <property type="match status" value="1"/>
</dbReference>
<dbReference type="GO" id="GO:0046873">
    <property type="term" value="F:metal ion transmembrane transporter activity"/>
    <property type="evidence" value="ECO:0007669"/>
    <property type="project" value="InterPro"/>
</dbReference>